<evidence type="ECO:0000313" key="3">
    <source>
        <dbReference type="Proteomes" id="UP000263642"/>
    </source>
</evidence>
<dbReference type="AlphaFoldDB" id="A0A3D3R1M3"/>
<sequence>MKTKRALLNNVSKTVCSVFCLVLIAGCSGGGEPLPELTEVTGTVTLDGKPLENISVIFQPEAADQASSRGTTNAEGKFKLMYNQDASGAVSGKHKVRFAVMDADSTGLLPEKYTRTNSGETADVTKVGPNSFQFDLKSR</sequence>
<dbReference type="InterPro" id="IPR046474">
    <property type="entry name" value="DUF6795"/>
</dbReference>
<organism evidence="2 3">
    <name type="scientific">Gimesia maris</name>
    <dbReference type="NCBI Taxonomy" id="122"/>
    <lineage>
        <taxon>Bacteria</taxon>
        <taxon>Pseudomonadati</taxon>
        <taxon>Planctomycetota</taxon>
        <taxon>Planctomycetia</taxon>
        <taxon>Planctomycetales</taxon>
        <taxon>Planctomycetaceae</taxon>
        <taxon>Gimesia</taxon>
    </lineage>
</organism>
<evidence type="ECO:0000313" key="2">
    <source>
        <dbReference type="EMBL" id="HCO22715.1"/>
    </source>
</evidence>
<comment type="caution">
    <text evidence="2">The sequence shown here is derived from an EMBL/GenBank/DDBJ whole genome shotgun (WGS) entry which is preliminary data.</text>
</comment>
<feature type="domain" description="DUF6795" evidence="1">
    <location>
        <begin position="40"/>
        <end position="88"/>
    </location>
</feature>
<name>A0A3D3R1M3_9PLAN</name>
<evidence type="ECO:0000259" key="1">
    <source>
        <dbReference type="Pfam" id="PF20598"/>
    </source>
</evidence>
<dbReference type="Pfam" id="PF20598">
    <property type="entry name" value="DUF6795"/>
    <property type="match status" value="1"/>
</dbReference>
<accession>A0A3D3R1M3</accession>
<dbReference type="Proteomes" id="UP000263642">
    <property type="component" value="Unassembled WGS sequence"/>
</dbReference>
<protein>
    <recommendedName>
        <fullName evidence="1">DUF6795 domain-containing protein</fullName>
    </recommendedName>
</protein>
<dbReference type="PROSITE" id="PS51257">
    <property type="entry name" value="PROKAR_LIPOPROTEIN"/>
    <property type="match status" value="1"/>
</dbReference>
<reference evidence="2 3" key="1">
    <citation type="journal article" date="2018" name="Nat. Biotechnol.">
        <title>A standardized bacterial taxonomy based on genome phylogeny substantially revises the tree of life.</title>
        <authorList>
            <person name="Parks D.H."/>
            <person name="Chuvochina M."/>
            <person name="Waite D.W."/>
            <person name="Rinke C."/>
            <person name="Skarshewski A."/>
            <person name="Chaumeil P.A."/>
            <person name="Hugenholtz P."/>
        </authorList>
    </citation>
    <scope>NUCLEOTIDE SEQUENCE [LARGE SCALE GENOMIC DNA]</scope>
    <source>
        <strain evidence="2">UBA9375</strain>
    </source>
</reference>
<proteinExistence type="predicted"/>
<dbReference type="EMBL" id="DQAY01000044">
    <property type="protein sequence ID" value="HCO22715.1"/>
    <property type="molecule type" value="Genomic_DNA"/>
</dbReference>
<gene>
    <name evidence="2" type="ORF">DIT97_06485</name>
</gene>